<evidence type="ECO:0000313" key="2">
    <source>
        <dbReference type="Proteomes" id="UP000010847"/>
    </source>
</evidence>
<proteinExistence type="predicted"/>
<accession>W0EHF0</accession>
<sequence>MNGVLDNWAQGTSIGLQTAGGIITGAIAIISEDLLTLTDATINGIAVTLANVVISEIIAAGLVPTT</sequence>
<dbReference type="EMBL" id="CP007032">
    <property type="protein sequence ID" value="AHF08501.1"/>
    <property type="molecule type" value="Genomic_DNA"/>
</dbReference>
<dbReference type="AlphaFoldDB" id="W0EHF0"/>
<reference evidence="1 2" key="1">
    <citation type="submission" date="2013-12" db="EMBL/GenBank/DDBJ databases">
        <authorList>
            <consortium name="DOE Joint Genome Institute"/>
            <person name="Smidt H."/>
            <person name="Huntemann M."/>
            <person name="Han J."/>
            <person name="Chen A."/>
            <person name="Kyrpides N."/>
            <person name="Mavromatis K."/>
            <person name="Markowitz V."/>
            <person name="Palaniappan K."/>
            <person name="Ivanova N."/>
            <person name="Schaumberg A."/>
            <person name="Pati A."/>
            <person name="Liolios K."/>
            <person name="Nordberg H.P."/>
            <person name="Cantor M.N."/>
            <person name="Hua S.X."/>
            <person name="Woyke T."/>
        </authorList>
    </citation>
    <scope>NUCLEOTIDE SEQUENCE [LARGE SCALE GENOMIC DNA]</scope>
    <source>
        <strain evidence="2">DSM 15288</strain>
    </source>
</reference>
<evidence type="ECO:0000313" key="1">
    <source>
        <dbReference type="EMBL" id="AHF08501.1"/>
    </source>
</evidence>
<dbReference type="HOGENOM" id="CLU_2824085_0_0_9"/>
<dbReference type="STRING" id="871968.DESME_05435"/>
<name>W0EHF0_9FIRM</name>
<dbReference type="Proteomes" id="UP000010847">
    <property type="component" value="Chromosome"/>
</dbReference>
<organism evidence="1 2">
    <name type="scientific">Desulfitobacterium metallireducens DSM 15288</name>
    <dbReference type="NCBI Taxonomy" id="871968"/>
    <lineage>
        <taxon>Bacteria</taxon>
        <taxon>Bacillati</taxon>
        <taxon>Bacillota</taxon>
        <taxon>Clostridia</taxon>
        <taxon>Eubacteriales</taxon>
        <taxon>Desulfitobacteriaceae</taxon>
        <taxon>Desulfitobacterium</taxon>
    </lineage>
</organism>
<gene>
    <name evidence="1" type="ORF">DESME_05435</name>
</gene>
<keyword evidence="2" id="KW-1185">Reference proteome</keyword>
<dbReference type="KEGG" id="dmt:DESME_05435"/>
<protein>
    <submittedName>
        <fullName evidence="1">Uncharacterized protein</fullName>
    </submittedName>
</protein>
<dbReference type="RefSeq" id="WP_006717925.1">
    <property type="nucleotide sequence ID" value="NZ_CP007032.1"/>
</dbReference>